<keyword evidence="4 5" id="KW-0472">Membrane</keyword>
<feature type="transmembrane region" description="Helical" evidence="5">
    <location>
        <begin position="219"/>
        <end position="243"/>
    </location>
</feature>
<gene>
    <name evidence="6" type="ORF">GCM10009093_08310</name>
</gene>
<keyword evidence="7" id="KW-1185">Reference proteome</keyword>
<dbReference type="PANTHER" id="PTHR20855">
    <property type="entry name" value="ADIPOR/PROGESTIN RECEPTOR-RELATED"/>
    <property type="match status" value="1"/>
</dbReference>
<evidence type="ECO:0000256" key="4">
    <source>
        <dbReference type="ARBA" id="ARBA00023136"/>
    </source>
</evidence>
<dbReference type="RefSeq" id="WP_243862667.1">
    <property type="nucleotide sequence ID" value="NZ_BAAAEJ010000003.1"/>
</dbReference>
<evidence type="ECO:0000256" key="1">
    <source>
        <dbReference type="ARBA" id="ARBA00004141"/>
    </source>
</evidence>
<organism evidence="6 7">
    <name type="scientific">Brevundimonas terrae</name>
    <dbReference type="NCBI Taxonomy" id="363631"/>
    <lineage>
        <taxon>Bacteria</taxon>
        <taxon>Pseudomonadati</taxon>
        <taxon>Pseudomonadota</taxon>
        <taxon>Alphaproteobacteria</taxon>
        <taxon>Caulobacterales</taxon>
        <taxon>Caulobacteraceae</taxon>
        <taxon>Brevundimonas</taxon>
    </lineage>
</organism>
<dbReference type="Proteomes" id="UP001500791">
    <property type="component" value="Unassembled WGS sequence"/>
</dbReference>
<evidence type="ECO:0000256" key="2">
    <source>
        <dbReference type="ARBA" id="ARBA00022692"/>
    </source>
</evidence>
<keyword evidence="3 5" id="KW-1133">Transmembrane helix</keyword>
<feature type="transmembrane region" description="Helical" evidence="5">
    <location>
        <begin position="42"/>
        <end position="59"/>
    </location>
</feature>
<comment type="subcellular location">
    <subcellularLocation>
        <location evidence="1">Membrane</location>
        <topology evidence="1">Multi-pass membrane protein</topology>
    </subcellularLocation>
</comment>
<keyword evidence="2 5" id="KW-0812">Transmembrane</keyword>
<evidence type="ECO:0000256" key="3">
    <source>
        <dbReference type="ARBA" id="ARBA00022989"/>
    </source>
</evidence>
<reference evidence="7" key="1">
    <citation type="journal article" date="2019" name="Int. J. Syst. Evol. Microbiol.">
        <title>The Global Catalogue of Microorganisms (GCM) 10K type strain sequencing project: providing services to taxonomists for standard genome sequencing and annotation.</title>
        <authorList>
            <consortium name="The Broad Institute Genomics Platform"/>
            <consortium name="The Broad Institute Genome Sequencing Center for Infectious Disease"/>
            <person name="Wu L."/>
            <person name="Ma J."/>
        </authorList>
    </citation>
    <scope>NUCLEOTIDE SEQUENCE [LARGE SCALE GENOMIC DNA]</scope>
    <source>
        <strain evidence="7">JCM 13476</strain>
    </source>
</reference>
<sequence length="244" mass="26212">MTEMPPAEKLNLGRRLLRIMTTPDALDMEEHYASPAAKRADLLVHAVGLVLALIGAGVLATLAGIYAGIGAVAATLLYSLCLIGMLTASTVYNQTHPCAARPVLRRLDEAFIFLMIAGSYTPITTQRFEGALSIGFTLLVWTIGLGGAFAKMFVPRLSDIFWSCVYVLFGWLIVFAIKPMIDTISPVALGLLVAGGVTYTVGVLFFINRALKYRRAIWHSFVVAGAGMHWTAILIGVVLAPVAS</sequence>
<protein>
    <submittedName>
        <fullName evidence="6">Hemolysin III family protein</fullName>
    </submittedName>
</protein>
<proteinExistence type="predicted"/>
<dbReference type="Pfam" id="PF03006">
    <property type="entry name" value="HlyIII"/>
    <property type="match status" value="1"/>
</dbReference>
<evidence type="ECO:0000256" key="5">
    <source>
        <dbReference type="SAM" id="Phobius"/>
    </source>
</evidence>
<feature type="transmembrane region" description="Helical" evidence="5">
    <location>
        <begin position="65"/>
        <end position="86"/>
    </location>
</feature>
<feature type="transmembrane region" description="Helical" evidence="5">
    <location>
        <begin position="187"/>
        <end position="207"/>
    </location>
</feature>
<comment type="caution">
    <text evidence="6">The sequence shown here is derived from an EMBL/GenBank/DDBJ whole genome shotgun (WGS) entry which is preliminary data.</text>
</comment>
<dbReference type="PANTHER" id="PTHR20855:SF3">
    <property type="entry name" value="LD03007P"/>
    <property type="match status" value="1"/>
</dbReference>
<dbReference type="InterPro" id="IPR004254">
    <property type="entry name" value="AdipoR/HlyIII-related"/>
</dbReference>
<dbReference type="EMBL" id="BAAAEJ010000003">
    <property type="protein sequence ID" value="GAA0383707.1"/>
    <property type="molecule type" value="Genomic_DNA"/>
</dbReference>
<evidence type="ECO:0000313" key="6">
    <source>
        <dbReference type="EMBL" id="GAA0383707.1"/>
    </source>
</evidence>
<name>A0ABP3HXC6_9CAUL</name>
<feature type="transmembrane region" description="Helical" evidence="5">
    <location>
        <begin position="131"/>
        <end position="153"/>
    </location>
</feature>
<evidence type="ECO:0000313" key="7">
    <source>
        <dbReference type="Proteomes" id="UP001500791"/>
    </source>
</evidence>
<feature type="transmembrane region" description="Helical" evidence="5">
    <location>
        <begin position="160"/>
        <end position="181"/>
    </location>
</feature>
<accession>A0ABP3HXC6</accession>